<evidence type="ECO:0000313" key="2">
    <source>
        <dbReference type="Proteomes" id="UP001204144"/>
    </source>
</evidence>
<protein>
    <submittedName>
        <fullName evidence="1">Uncharacterized protein</fullName>
    </submittedName>
</protein>
<comment type="caution">
    <text evidence="1">The sequence shown here is derived from an EMBL/GenBank/DDBJ whole genome shotgun (WGS) entry which is preliminary data.</text>
</comment>
<gene>
    <name evidence="1" type="ORF">EGI31_24615</name>
</gene>
<sequence length="82" mass="9901">MLEQIGVIYYRFACFSIELLKIRNGQKFIYLFNQQGKYFYIFNSFKGLYLYLHRGISTCIYITEDESIFDLEIELLLSKIYP</sequence>
<dbReference type="Proteomes" id="UP001204144">
    <property type="component" value="Unassembled WGS sequence"/>
</dbReference>
<evidence type="ECO:0000313" key="1">
    <source>
        <dbReference type="EMBL" id="MCP9766133.1"/>
    </source>
</evidence>
<keyword evidence="2" id="KW-1185">Reference proteome</keyword>
<dbReference type="AlphaFoldDB" id="A0AAE3KVF7"/>
<organism evidence="1 2">
    <name type="scientific">Lacihabitans soyangensis</name>
    <dbReference type="NCBI Taxonomy" id="869394"/>
    <lineage>
        <taxon>Bacteria</taxon>
        <taxon>Pseudomonadati</taxon>
        <taxon>Bacteroidota</taxon>
        <taxon>Cytophagia</taxon>
        <taxon>Cytophagales</taxon>
        <taxon>Leadbetterellaceae</taxon>
        <taxon>Lacihabitans</taxon>
    </lineage>
</organism>
<proteinExistence type="predicted"/>
<name>A0AAE3KVF7_9BACT</name>
<reference evidence="1 2" key="1">
    <citation type="submission" date="2018-11" db="EMBL/GenBank/DDBJ databases">
        <title>Novel bacteria species description.</title>
        <authorList>
            <person name="Han J.-H."/>
        </authorList>
    </citation>
    <scope>NUCLEOTIDE SEQUENCE [LARGE SCALE GENOMIC DNA]</scope>
    <source>
        <strain evidence="1 2">KCTC23259</strain>
    </source>
</reference>
<accession>A0AAE3KVF7</accession>
<dbReference type="EMBL" id="RJUF01000195">
    <property type="protein sequence ID" value="MCP9766133.1"/>
    <property type="molecule type" value="Genomic_DNA"/>
</dbReference>